<gene>
    <name evidence="2" type="ORF">S01H1_12702</name>
</gene>
<dbReference type="PANTHER" id="PTHR43555:SF1">
    <property type="entry name" value="PHOSPHORIBOSYLFORMYLGLYCINAMIDINE SYNTHASE SUBUNIT PURL"/>
    <property type="match status" value="1"/>
</dbReference>
<organism evidence="2">
    <name type="scientific">marine sediment metagenome</name>
    <dbReference type="NCBI Taxonomy" id="412755"/>
    <lineage>
        <taxon>unclassified sequences</taxon>
        <taxon>metagenomes</taxon>
        <taxon>ecological metagenomes</taxon>
    </lineage>
</organism>
<accession>X0S1N9</accession>
<dbReference type="GO" id="GO:0004642">
    <property type="term" value="F:phosphoribosylformylglycinamidine synthase activity"/>
    <property type="evidence" value="ECO:0007669"/>
    <property type="project" value="InterPro"/>
</dbReference>
<dbReference type="EMBL" id="BARS01006532">
    <property type="protein sequence ID" value="GAF69882.1"/>
    <property type="molecule type" value="Genomic_DNA"/>
</dbReference>
<comment type="caution">
    <text evidence="2">The sequence shown here is derived from an EMBL/GenBank/DDBJ whole genome shotgun (WGS) entry which is preliminary data.</text>
</comment>
<feature type="domain" description="PurM-like C-terminal" evidence="1">
    <location>
        <begin position="37"/>
        <end position="181"/>
    </location>
</feature>
<dbReference type="Gene3D" id="3.90.650.10">
    <property type="entry name" value="PurM-like C-terminal domain"/>
    <property type="match status" value="1"/>
</dbReference>
<name>X0S1N9_9ZZZZ</name>
<protein>
    <recommendedName>
        <fullName evidence="1">PurM-like C-terminal domain-containing protein</fullName>
    </recommendedName>
</protein>
<sequence>MSFYNENPKGPIDPTPMVGMVGLIEDADKRVTQSFKKEGDVIVLLGENTGDLSASEYLYVIHKLKKGNLQIDIEREKAVQEACREAIESGIVNSAHDASEGGLAITLAESCITDKSKMIGAAIKLDAADNIRKDAMLFGEAPSRIVVSLARDKLSFLEKIAKKHNIPYEILGTTGGKNFSVQYGEAAKIDLPLAALSDAWRNAIPRRLQK</sequence>
<dbReference type="InterPro" id="IPR010074">
    <property type="entry name" value="PRibForGlyAmidine_synth_PurL"/>
</dbReference>
<dbReference type="InterPro" id="IPR010918">
    <property type="entry name" value="PurM-like_C_dom"/>
</dbReference>
<evidence type="ECO:0000313" key="2">
    <source>
        <dbReference type="EMBL" id="GAF69882.1"/>
    </source>
</evidence>
<evidence type="ECO:0000259" key="1">
    <source>
        <dbReference type="Pfam" id="PF02769"/>
    </source>
</evidence>
<dbReference type="Pfam" id="PF02769">
    <property type="entry name" value="AIRS_C"/>
    <property type="match status" value="1"/>
</dbReference>
<dbReference type="GO" id="GO:0006189">
    <property type="term" value="P:'de novo' IMP biosynthetic process"/>
    <property type="evidence" value="ECO:0007669"/>
    <property type="project" value="InterPro"/>
</dbReference>
<dbReference type="InterPro" id="IPR036676">
    <property type="entry name" value="PurM-like_C_sf"/>
</dbReference>
<proteinExistence type="predicted"/>
<dbReference type="AlphaFoldDB" id="X0S1N9"/>
<dbReference type="CDD" id="cd02204">
    <property type="entry name" value="PurL_repeat2"/>
    <property type="match status" value="1"/>
</dbReference>
<dbReference type="SUPFAM" id="SSF56042">
    <property type="entry name" value="PurM C-terminal domain-like"/>
    <property type="match status" value="1"/>
</dbReference>
<reference evidence="2" key="1">
    <citation type="journal article" date="2014" name="Front. Microbiol.">
        <title>High frequency of phylogenetically diverse reductive dehalogenase-homologous genes in deep subseafloor sedimentary metagenomes.</title>
        <authorList>
            <person name="Kawai M."/>
            <person name="Futagami T."/>
            <person name="Toyoda A."/>
            <person name="Takaki Y."/>
            <person name="Nishi S."/>
            <person name="Hori S."/>
            <person name="Arai W."/>
            <person name="Tsubouchi T."/>
            <person name="Morono Y."/>
            <person name="Uchiyama I."/>
            <person name="Ito T."/>
            <person name="Fujiyama A."/>
            <person name="Inagaki F."/>
            <person name="Takami H."/>
        </authorList>
    </citation>
    <scope>NUCLEOTIDE SEQUENCE</scope>
    <source>
        <strain evidence="2">Expedition CK06-06</strain>
    </source>
</reference>
<dbReference type="PANTHER" id="PTHR43555">
    <property type="entry name" value="PHOSPHORIBOSYLFORMYLGLYCINAMIDINE SYNTHASE SUBUNIT PURL"/>
    <property type="match status" value="1"/>
</dbReference>